<accession>A0A8H6ML59</accession>
<feature type="non-terminal residue" evidence="2">
    <location>
        <position position="1"/>
    </location>
</feature>
<reference evidence="2 3" key="1">
    <citation type="journal article" date="2020" name="Phytopathology">
        <title>Genome Sequence Resources of Colletotrichum truncatum, C. plurivorum, C. musicola, and C. sojae: Four Species Pathogenic to Soybean (Glycine max).</title>
        <authorList>
            <person name="Rogerio F."/>
            <person name="Boufleur T.R."/>
            <person name="Ciampi-Guillardi M."/>
            <person name="Sukno S.A."/>
            <person name="Thon M.R."/>
            <person name="Massola Junior N.S."/>
            <person name="Baroncelli R."/>
        </authorList>
    </citation>
    <scope>NUCLEOTIDE SEQUENCE [LARGE SCALE GENOMIC DNA]</scope>
    <source>
        <strain evidence="2 3">LFN0009</strain>
    </source>
</reference>
<gene>
    <name evidence="2" type="ORF">CSOJ01_13432</name>
</gene>
<dbReference type="PANTHER" id="PTHR47256">
    <property type="entry name" value="ZN(II)2CYS6 TRANSCRIPTION FACTOR (EUROFUNG)-RELATED"/>
    <property type="match status" value="1"/>
</dbReference>
<feature type="compositionally biased region" description="Polar residues" evidence="1">
    <location>
        <begin position="188"/>
        <end position="199"/>
    </location>
</feature>
<dbReference type="PANTHER" id="PTHR47256:SF1">
    <property type="entry name" value="ZN(II)2CYS6 TRANSCRIPTION FACTOR (EUROFUNG)"/>
    <property type="match status" value="1"/>
</dbReference>
<feature type="compositionally biased region" description="Polar residues" evidence="1">
    <location>
        <begin position="165"/>
        <end position="181"/>
    </location>
</feature>
<protein>
    <submittedName>
        <fullName evidence="2">C6 transcription factor</fullName>
    </submittedName>
</protein>
<comment type="caution">
    <text evidence="2">The sequence shown here is derived from an EMBL/GenBank/DDBJ whole genome shotgun (WGS) entry which is preliminary data.</text>
</comment>
<sequence length="694" mass="76601">LETTAPGIYANPSSSDGRPRGEGCEEATPPNLPLGLQSMPKSAYNAQEAGNIEKELSLDARERRLQEQTRLLELLRSLPGPEAVQLLQRFRSTSDTSRVLSSIEGSFHGETRPSDLDTARAILPPTESSIEFELMAEYGTAYPRLLPTSVVELTTVWPPELDLSASGSQVGPGIPSTSTQGEMLEGPSETNSETGQEASQLEESDPSGHGQQARITGPRSPPQYCDSRLERLEIRYWTKVPISNELAATLISFYLENDHRTMGFFDADLFLDDLVSCRQEFCSAFLVVSVLSLACQEYTAVKPQVSAFRTAFLREAEMLWKGEASSDSVLSVAAIEVFSAAIIFEGNDTLGTELSMAGRLLAERLGLVGSIDGAAAAALAQKSPEWVRATSHIAWGALHVIFFHHAPILFPPALPVPENANNQTARPSSQGTTYTRSATFTSACKLWTIAEEVMGVYLSVDGRDLSDRVPLAFAEAKFRKLLEWAASLTVEMRRSMLAPADLVVFHIWFHVIVTIIFRPFTSTPETDCLMSFTSTDSHPKQIYAASVNQLRDIILNYRTYCSGSSFFTPFINPGLFTLSLALLEDRGDPQWRSYFLLCIRCWRDLYASYPVFRNIVQAFLSMAMQKDAFTAHESKVIMEWVEGNGRHHAKGIEAFTTFIFDPTSAAASESQINAMALKFDEMILFDEFTTGTDA</sequence>
<dbReference type="CDD" id="cd12148">
    <property type="entry name" value="fungal_TF_MHR"/>
    <property type="match status" value="1"/>
</dbReference>
<dbReference type="EMBL" id="WIGN01000388">
    <property type="protein sequence ID" value="KAF6795427.1"/>
    <property type="molecule type" value="Genomic_DNA"/>
</dbReference>
<keyword evidence="3" id="KW-1185">Reference proteome</keyword>
<proteinExistence type="predicted"/>
<dbReference type="AlphaFoldDB" id="A0A8H6ML59"/>
<name>A0A8H6ML59_9PEZI</name>
<evidence type="ECO:0000313" key="3">
    <source>
        <dbReference type="Proteomes" id="UP000652219"/>
    </source>
</evidence>
<feature type="region of interest" description="Disordered" evidence="1">
    <location>
        <begin position="164"/>
        <end position="224"/>
    </location>
</feature>
<evidence type="ECO:0000256" key="1">
    <source>
        <dbReference type="SAM" id="MobiDB-lite"/>
    </source>
</evidence>
<organism evidence="2 3">
    <name type="scientific">Colletotrichum sojae</name>
    <dbReference type="NCBI Taxonomy" id="2175907"/>
    <lineage>
        <taxon>Eukaryota</taxon>
        <taxon>Fungi</taxon>
        <taxon>Dikarya</taxon>
        <taxon>Ascomycota</taxon>
        <taxon>Pezizomycotina</taxon>
        <taxon>Sordariomycetes</taxon>
        <taxon>Hypocreomycetidae</taxon>
        <taxon>Glomerellales</taxon>
        <taxon>Glomerellaceae</taxon>
        <taxon>Colletotrichum</taxon>
        <taxon>Colletotrichum orchidearum species complex</taxon>
    </lineage>
</organism>
<evidence type="ECO:0000313" key="2">
    <source>
        <dbReference type="EMBL" id="KAF6795427.1"/>
    </source>
</evidence>
<feature type="region of interest" description="Disordered" evidence="1">
    <location>
        <begin position="1"/>
        <end position="35"/>
    </location>
</feature>
<dbReference type="InterPro" id="IPR053187">
    <property type="entry name" value="Notoamide_regulator"/>
</dbReference>
<dbReference type="Proteomes" id="UP000652219">
    <property type="component" value="Unassembled WGS sequence"/>
</dbReference>